<reference evidence="1 2" key="1">
    <citation type="submission" date="2018-04" db="EMBL/GenBank/DDBJ databases">
        <title>Large scale genomics of bovine and human commensal E. coli to reveal the emerging process of EHEC.</title>
        <authorList>
            <person name="Arimizu Y."/>
            <person name="Ogura Y."/>
        </authorList>
    </citation>
    <scope>NUCLEOTIDE SEQUENCE [LARGE SCALE GENOMIC DNA]</scope>
    <source>
        <strain evidence="1 2">KK-P061</strain>
    </source>
</reference>
<proteinExistence type="predicted"/>
<protein>
    <submittedName>
        <fullName evidence="1">Uncharacterized protein</fullName>
    </submittedName>
</protein>
<organism evidence="1 2">
    <name type="scientific">Escherichia coli</name>
    <dbReference type="NCBI Taxonomy" id="562"/>
    <lineage>
        <taxon>Bacteria</taxon>
        <taxon>Pseudomonadati</taxon>
        <taxon>Pseudomonadota</taxon>
        <taxon>Gammaproteobacteria</taxon>
        <taxon>Enterobacterales</taxon>
        <taxon>Enterobacteriaceae</taxon>
        <taxon>Escherichia</taxon>
    </lineage>
</organism>
<accession>A0A4C9HVN3</accession>
<evidence type="ECO:0000313" key="2">
    <source>
        <dbReference type="Proteomes" id="UP000303027"/>
    </source>
</evidence>
<evidence type="ECO:0000313" key="1">
    <source>
        <dbReference type="EMBL" id="GDH61943.1"/>
    </source>
</evidence>
<name>A0A4C9HVN3_ECOLX</name>
<dbReference type="Proteomes" id="UP000303027">
    <property type="component" value="Unassembled WGS sequence"/>
</dbReference>
<gene>
    <name evidence="1" type="ORF">BvCmsKKP061_04838</name>
</gene>
<sequence length="202" mass="21169">MTAAADIQIAVLNHFPVITVDFRTGGILAVNDGFAVVVCCGVVTVNLCAGATVGDGALAFVIDDGLVAVNLDTHGLRIGDGHGALVIHRRAVAGDINTVTAAADIQIAVLNHFPVITVDFRTGGIFTVNGGFAIVVYCGIITRNNKLTVVIILPLRCAICAHPFKGNSVIRFINLPKINRCLTTIAILQRYSPVSILGISKN</sequence>
<dbReference type="AlphaFoldDB" id="A0A4C9HVN3"/>
<dbReference type="EMBL" id="BFXY01000158">
    <property type="protein sequence ID" value="GDH61943.1"/>
    <property type="molecule type" value="Genomic_DNA"/>
</dbReference>
<comment type="caution">
    <text evidence="1">The sequence shown here is derived from an EMBL/GenBank/DDBJ whole genome shotgun (WGS) entry which is preliminary data.</text>
</comment>